<dbReference type="PANTHER" id="PTHR12413:SF1">
    <property type="entry name" value="DOLICHYL PYROPHOSPHATE MAN9GLCNAC2 ALPHA-1,3-GLUCOSYLTRANSFERASE"/>
    <property type="match status" value="1"/>
</dbReference>
<proteinExistence type="inferred from homology"/>
<dbReference type="EMBL" id="JADGJD010000013">
    <property type="protein sequence ID" value="KAJ3057026.1"/>
    <property type="molecule type" value="Genomic_DNA"/>
</dbReference>
<protein>
    <recommendedName>
        <fullName evidence="10">Alpha-1,3-glucosyltransferase</fullName>
        <ecNumber evidence="10">2.4.1.-</ecNumber>
    </recommendedName>
</protein>
<dbReference type="GO" id="GO:0042281">
    <property type="term" value="F:dolichyl pyrophosphate Man9GlcNAc2 alpha-1,3-glucosyltransferase activity"/>
    <property type="evidence" value="ECO:0007669"/>
    <property type="project" value="TreeGrafter"/>
</dbReference>
<evidence type="ECO:0000256" key="6">
    <source>
        <dbReference type="ARBA" id="ARBA00022692"/>
    </source>
</evidence>
<keyword evidence="6 10" id="KW-0812">Transmembrane</keyword>
<dbReference type="InterPro" id="IPR004856">
    <property type="entry name" value="Glyco_trans_ALG6/ALG8"/>
</dbReference>
<comment type="caution">
    <text evidence="11">The sequence shown here is derived from an EMBL/GenBank/DDBJ whole genome shotgun (WGS) entry which is preliminary data.</text>
</comment>
<evidence type="ECO:0000313" key="11">
    <source>
        <dbReference type="EMBL" id="KAJ3057026.1"/>
    </source>
</evidence>
<evidence type="ECO:0000256" key="10">
    <source>
        <dbReference type="RuleBase" id="RU363110"/>
    </source>
</evidence>
<dbReference type="Pfam" id="PF03155">
    <property type="entry name" value="Alg6_Alg8"/>
    <property type="match status" value="1"/>
</dbReference>
<feature type="transmembrane region" description="Helical" evidence="10">
    <location>
        <begin position="429"/>
        <end position="449"/>
    </location>
</feature>
<dbReference type="Proteomes" id="UP001212841">
    <property type="component" value="Unassembled WGS sequence"/>
</dbReference>
<feature type="transmembrane region" description="Helical" evidence="10">
    <location>
        <begin position="163"/>
        <end position="181"/>
    </location>
</feature>
<feature type="transmembrane region" description="Helical" evidence="10">
    <location>
        <begin position="193"/>
        <end position="214"/>
    </location>
</feature>
<evidence type="ECO:0000256" key="9">
    <source>
        <dbReference type="ARBA" id="ARBA00023136"/>
    </source>
</evidence>
<keyword evidence="5 10" id="KW-0808">Transferase</keyword>
<feature type="transmembrane region" description="Helical" evidence="10">
    <location>
        <begin position="132"/>
        <end position="151"/>
    </location>
</feature>
<evidence type="ECO:0000256" key="2">
    <source>
        <dbReference type="ARBA" id="ARBA00004922"/>
    </source>
</evidence>
<evidence type="ECO:0000256" key="4">
    <source>
        <dbReference type="ARBA" id="ARBA00022676"/>
    </source>
</evidence>
<comment type="similarity">
    <text evidence="3 10">Belongs to the ALG6/ALG8 glucosyltransferase family.</text>
</comment>
<accession>A0AAD5SKE0</accession>
<dbReference type="AlphaFoldDB" id="A0AAD5SKE0"/>
<evidence type="ECO:0000313" key="12">
    <source>
        <dbReference type="Proteomes" id="UP001212841"/>
    </source>
</evidence>
<feature type="transmembrane region" description="Helical" evidence="10">
    <location>
        <begin position="344"/>
        <end position="362"/>
    </location>
</feature>
<sequence length="502" mass="57225">MPKAKASTAPEASSNAYKWFHTLQETNGQHLALILTYLFAALVKWCIGLNGYSGAGVPPKFGDFEAQRHWLEITAHLPVREWYRYDLKWWGLDYPPLTAYHSWFMGKLAHLINPKWVALDTSRGLEEQGLKVFMRATALLTEYLIYVPPLVLFVNRWVGRDWVRKNVLILLILLQPALNIIDHGHFQFNSAMLGFALWSFLLFCGGNDVAGAVFFCFSLLYKQMALFYAIPVFCFLLGRCLKDRNGFALLLKLGAAVVVTFAISLLPFLGSLDDVVQIFRRVFPVERGLYEDKVANVWCAVNVVVKLRQLFDMQKLMFLSIAATLAAVLPSSIDVLLRPDKRRLIYAVLNGSLGFFLFSFQVHEKSILLPLLPATLLLLDEPLWSVWFNNVAMFSMFPLLKRDELVLPYFITIALWNWLGFTKLRQTSIMLKALIAFSYALIATIQILEFTTQPPANLPDIYTVANVELSTALFCLFALYFNYRQFTLPSSPRAPSEKTKTQ</sequence>
<keyword evidence="9 10" id="KW-0472">Membrane</keyword>
<evidence type="ECO:0000256" key="7">
    <source>
        <dbReference type="ARBA" id="ARBA00022824"/>
    </source>
</evidence>
<keyword evidence="7 10" id="KW-0256">Endoplasmic reticulum</keyword>
<comment type="pathway">
    <text evidence="2 10">Protein modification; protein glycosylation.</text>
</comment>
<name>A0AAD5SKE0_9FUNG</name>
<evidence type="ECO:0000256" key="3">
    <source>
        <dbReference type="ARBA" id="ARBA00008715"/>
    </source>
</evidence>
<feature type="transmembrane region" description="Helical" evidence="10">
    <location>
        <begin position="316"/>
        <end position="337"/>
    </location>
</feature>
<dbReference type="GO" id="GO:0005789">
    <property type="term" value="C:endoplasmic reticulum membrane"/>
    <property type="evidence" value="ECO:0007669"/>
    <property type="project" value="UniProtKB-SubCell"/>
</dbReference>
<dbReference type="PANTHER" id="PTHR12413">
    <property type="entry name" value="DOLICHYL GLYCOSYLTRANSFERASE"/>
    <property type="match status" value="1"/>
</dbReference>
<dbReference type="EC" id="2.4.1.-" evidence="10"/>
<evidence type="ECO:0000256" key="1">
    <source>
        <dbReference type="ARBA" id="ARBA00004477"/>
    </source>
</evidence>
<organism evidence="11 12">
    <name type="scientific">Rhizophlyctis rosea</name>
    <dbReference type="NCBI Taxonomy" id="64517"/>
    <lineage>
        <taxon>Eukaryota</taxon>
        <taxon>Fungi</taxon>
        <taxon>Fungi incertae sedis</taxon>
        <taxon>Chytridiomycota</taxon>
        <taxon>Chytridiomycota incertae sedis</taxon>
        <taxon>Chytridiomycetes</taxon>
        <taxon>Rhizophlyctidales</taxon>
        <taxon>Rhizophlyctidaceae</taxon>
        <taxon>Rhizophlyctis</taxon>
    </lineage>
</organism>
<reference evidence="11" key="1">
    <citation type="submission" date="2020-05" db="EMBL/GenBank/DDBJ databases">
        <title>Phylogenomic resolution of chytrid fungi.</title>
        <authorList>
            <person name="Stajich J.E."/>
            <person name="Amses K."/>
            <person name="Simmons R."/>
            <person name="Seto K."/>
            <person name="Myers J."/>
            <person name="Bonds A."/>
            <person name="Quandt C.A."/>
            <person name="Barry K."/>
            <person name="Liu P."/>
            <person name="Grigoriev I."/>
            <person name="Longcore J.E."/>
            <person name="James T.Y."/>
        </authorList>
    </citation>
    <scope>NUCLEOTIDE SEQUENCE</scope>
    <source>
        <strain evidence="11">JEL0318</strain>
    </source>
</reference>
<keyword evidence="12" id="KW-1185">Reference proteome</keyword>
<keyword evidence="8 10" id="KW-1133">Transmembrane helix</keyword>
<feature type="transmembrane region" description="Helical" evidence="10">
    <location>
        <begin position="461"/>
        <end position="483"/>
    </location>
</feature>
<keyword evidence="4 10" id="KW-0328">Glycosyltransferase</keyword>
<evidence type="ECO:0000256" key="8">
    <source>
        <dbReference type="ARBA" id="ARBA00022989"/>
    </source>
</evidence>
<comment type="subcellular location">
    <subcellularLocation>
        <location evidence="1 10">Endoplasmic reticulum membrane</location>
        <topology evidence="1 10">Multi-pass membrane protein</topology>
    </subcellularLocation>
</comment>
<feature type="transmembrane region" description="Helical" evidence="10">
    <location>
        <begin position="249"/>
        <end position="269"/>
    </location>
</feature>
<gene>
    <name evidence="11" type="primary">ALG6</name>
    <name evidence="11" type="ORF">HK097_001510</name>
</gene>
<evidence type="ECO:0000256" key="5">
    <source>
        <dbReference type="ARBA" id="ARBA00022679"/>
    </source>
</evidence>